<gene>
    <name evidence="1" type="ORF">S12H4_60276</name>
</gene>
<name>X1UW09_9ZZZZ</name>
<dbReference type="EMBL" id="BARW01039629">
    <property type="protein sequence ID" value="GAJ21688.1"/>
    <property type="molecule type" value="Genomic_DNA"/>
</dbReference>
<accession>X1UW09</accession>
<organism evidence="1">
    <name type="scientific">marine sediment metagenome</name>
    <dbReference type="NCBI Taxonomy" id="412755"/>
    <lineage>
        <taxon>unclassified sequences</taxon>
        <taxon>metagenomes</taxon>
        <taxon>ecological metagenomes</taxon>
    </lineage>
</organism>
<comment type="caution">
    <text evidence="1">The sequence shown here is derived from an EMBL/GenBank/DDBJ whole genome shotgun (WGS) entry which is preliminary data.</text>
</comment>
<proteinExistence type="predicted"/>
<feature type="non-terminal residue" evidence="1">
    <location>
        <position position="1"/>
    </location>
</feature>
<feature type="non-terminal residue" evidence="1">
    <location>
        <position position="139"/>
    </location>
</feature>
<sequence length="139" mass="16158">NYAWEHGLPASSRTGFEYAFSPYYQVESLRWIMLWRTRQHRYEAMVEWTWATGVLTYQDNLGAPIPFGTIHKLKDTTVAFSVGKIVADYGATPPEYVRFIFNDTEHSLAGIPLQRIVDASGQRLEFQVWFFGDEFFNGY</sequence>
<dbReference type="AlphaFoldDB" id="X1UW09"/>
<reference evidence="1" key="1">
    <citation type="journal article" date="2014" name="Front. Microbiol.">
        <title>High frequency of phylogenetically diverse reductive dehalogenase-homologous genes in deep subseafloor sedimentary metagenomes.</title>
        <authorList>
            <person name="Kawai M."/>
            <person name="Futagami T."/>
            <person name="Toyoda A."/>
            <person name="Takaki Y."/>
            <person name="Nishi S."/>
            <person name="Hori S."/>
            <person name="Arai W."/>
            <person name="Tsubouchi T."/>
            <person name="Morono Y."/>
            <person name="Uchiyama I."/>
            <person name="Ito T."/>
            <person name="Fujiyama A."/>
            <person name="Inagaki F."/>
            <person name="Takami H."/>
        </authorList>
    </citation>
    <scope>NUCLEOTIDE SEQUENCE</scope>
    <source>
        <strain evidence="1">Expedition CK06-06</strain>
    </source>
</reference>
<protein>
    <submittedName>
        <fullName evidence="1">Uncharacterized protein</fullName>
    </submittedName>
</protein>
<evidence type="ECO:0000313" key="1">
    <source>
        <dbReference type="EMBL" id="GAJ21688.1"/>
    </source>
</evidence>